<name>A0ABN2LQH4_9MICO</name>
<dbReference type="Proteomes" id="UP001499938">
    <property type="component" value="Unassembled WGS sequence"/>
</dbReference>
<dbReference type="EMBL" id="BAAAPO010000033">
    <property type="protein sequence ID" value="GAA1795919.1"/>
    <property type="molecule type" value="Genomic_DNA"/>
</dbReference>
<evidence type="ECO:0000259" key="1">
    <source>
        <dbReference type="Pfam" id="PF18753"/>
    </source>
</evidence>
<evidence type="ECO:0000313" key="2">
    <source>
        <dbReference type="EMBL" id="GAA1795919.1"/>
    </source>
</evidence>
<organism evidence="2 3">
    <name type="scientific">Nostocoides veronense</name>
    <dbReference type="NCBI Taxonomy" id="330836"/>
    <lineage>
        <taxon>Bacteria</taxon>
        <taxon>Bacillati</taxon>
        <taxon>Actinomycetota</taxon>
        <taxon>Actinomycetes</taxon>
        <taxon>Micrococcales</taxon>
        <taxon>Intrasporangiaceae</taxon>
        <taxon>Nostocoides</taxon>
    </lineage>
</organism>
<sequence>MIDCPSCGEDEELRGVGLDDGRRQITCERCGHSWTRGTATRVVAPPTSSRRIASPASGSCGPRWDDDPVVATLNDEAPNLEVSGPDGAHLSFAPGRERTWEVGDPVQTNRVFSYIVVHDTGFSPNPFHGLLTLACCKPLIRKTASVGDIIVGLSSRSERIVYATQVAEVIAFEEYWADPRYQPRRPVMNSPQIVYRAGDNIYEPVEGGYRQLPSFHSNRDGSEDAGLKRTDLSGNHVLACERFTYWGRSGPALPEELQFLAVGRGHRSNFSTDQVQTVARWFADLPGGVLGAPTQWKAGDQSWRET</sequence>
<accession>A0ABN2LQH4</accession>
<gene>
    <name evidence="2" type="ORF">GCM10009811_20270</name>
</gene>
<reference evidence="2 3" key="1">
    <citation type="journal article" date="2019" name="Int. J. Syst. Evol. Microbiol.">
        <title>The Global Catalogue of Microorganisms (GCM) 10K type strain sequencing project: providing services to taxonomists for standard genome sequencing and annotation.</title>
        <authorList>
            <consortium name="The Broad Institute Genomics Platform"/>
            <consortium name="The Broad Institute Genome Sequencing Center for Infectious Disease"/>
            <person name="Wu L."/>
            <person name="Ma J."/>
        </authorList>
    </citation>
    <scope>NUCLEOTIDE SEQUENCE [LARGE SCALE GENOMIC DNA]</scope>
    <source>
        <strain evidence="2 3">JCM 15592</strain>
    </source>
</reference>
<protein>
    <recommendedName>
        <fullName evidence="1">Nucleotide modification associated domain-containing protein</fullName>
    </recommendedName>
</protein>
<comment type="caution">
    <text evidence="2">The sequence shown here is derived from an EMBL/GenBank/DDBJ whole genome shotgun (WGS) entry which is preliminary data.</text>
</comment>
<evidence type="ECO:0000313" key="3">
    <source>
        <dbReference type="Proteomes" id="UP001499938"/>
    </source>
</evidence>
<dbReference type="InterPro" id="IPR041180">
    <property type="entry name" value="Nmad2"/>
</dbReference>
<proteinExistence type="predicted"/>
<dbReference type="Pfam" id="PF18753">
    <property type="entry name" value="Nmad2"/>
    <property type="match status" value="1"/>
</dbReference>
<keyword evidence="3" id="KW-1185">Reference proteome</keyword>
<feature type="domain" description="Nucleotide modification associated" evidence="1">
    <location>
        <begin position="109"/>
        <end position="298"/>
    </location>
</feature>